<evidence type="ECO:0000259" key="2">
    <source>
        <dbReference type="PROSITE" id="PS01124"/>
    </source>
</evidence>
<keyword evidence="4" id="KW-1185">Reference proteome</keyword>
<dbReference type="Pfam" id="PF02311">
    <property type="entry name" value="AraC_binding"/>
    <property type="match status" value="1"/>
</dbReference>
<protein>
    <submittedName>
        <fullName evidence="3">HTH-type transcriptional activator RhaR</fullName>
    </submittedName>
</protein>
<accession>A0A916JZU7</accession>
<proteinExistence type="predicted"/>
<keyword evidence="1" id="KW-0238">DNA-binding</keyword>
<dbReference type="SMART" id="SM00342">
    <property type="entry name" value="HTH_ARAC"/>
    <property type="match status" value="1"/>
</dbReference>
<reference evidence="3" key="1">
    <citation type="submission" date="2021-06" db="EMBL/GenBank/DDBJ databases">
        <authorList>
            <person name="Criscuolo A."/>
        </authorList>
    </citation>
    <scope>NUCLEOTIDE SEQUENCE</scope>
    <source>
        <strain evidence="3">CIP111600</strain>
    </source>
</reference>
<dbReference type="EMBL" id="CAJVAS010000007">
    <property type="protein sequence ID" value="CAG7618356.1"/>
    <property type="molecule type" value="Genomic_DNA"/>
</dbReference>
<dbReference type="PANTHER" id="PTHR43280:SF2">
    <property type="entry name" value="HTH-TYPE TRANSCRIPTIONAL REGULATOR EXSA"/>
    <property type="match status" value="1"/>
</dbReference>
<name>A0A916JZU7_9BACL</name>
<dbReference type="GO" id="GO:0003700">
    <property type="term" value="F:DNA-binding transcription factor activity"/>
    <property type="evidence" value="ECO:0007669"/>
    <property type="project" value="InterPro"/>
</dbReference>
<evidence type="ECO:0000313" key="3">
    <source>
        <dbReference type="EMBL" id="CAG7618356.1"/>
    </source>
</evidence>
<dbReference type="PROSITE" id="PS01124">
    <property type="entry name" value="HTH_ARAC_FAMILY_2"/>
    <property type="match status" value="1"/>
</dbReference>
<dbReference type="AlphaFoldDB" id="A0A916JZU7"/>
<evidence type="ECO:0000313" key="4">
    <source>
        <dbReference type="Proteomes" id="UP000693672"/>
    </source>
</evidence>
<evidence type="ECO:0000256" key="1">
    <source>
        <dbReference type="ARBA" id="ARBA00023125"/>
    </source>
</evidence>
<gene>
    <name evidence="3" type="primary">rhaR_26</name>
    <name evidence="3" type="ORF">PAESOLCIP111_02107</name>
</gene>
<dbReference type="PANTHER" id="PTHR43280">
    <property type="entry name" value="ARAC-FAMILY TRANSCRIPTIONAL REGULATOR"/>
    <property type="match status" value="1"/>
</dbReference>
<dbReference type="Pfam" id="PF12833">
    <property type="entry name" value="HTH_18"/>
    <property type="match status" value="1"/>
</dbReference>
<feature type="domain" description="HTH araC/xylS-type" evidence="2">
    <location>
        <begin position="193"/>
        <end position="291"/>
    </location>
</feature>
<dbReference type="Proteomes" id="UP000693672">
    <property type="component" value="Unassembled WGS sequence"/>
</dbReference>
<dbReference type="InterPro" id="IPR003313">
    <property type="entry name" value="AraC-bd"/>
</dbReference>
<organism evidence="3 4">
    <name type="scientific">Paenibacillus solanacearum</name>
    <dbReference type="NCBI Taxonomy" id="2048548"/>
    <lineage>
        <taxon>Bacteria</taxon>
        <taxon>Bacillati</taxon>
        <taxon>Bacillota</taxon>
        <taxon>Bacilli</taxon>
        <taxon>Bacillales</taxon>
        <taxon>Paenibacillaceae</taxon>
        <taxon>Paenibacillus</taxon>
    </lineage>
</organism>
<comment type="caution">
    <text evidence="3">The sequence shown here is derived from an EMBL/GenBank/DDBJ whole genome shotgun (WGS) entry which is preliminary data.</text>
</comment>
<dbReference type="GO" id="GO:0043565">
    <property type="term" value="F:sequence-specific DNA binding"/>
    <property type="evidence" value="ECO:0007669"/>
    <property type="project" value="InterPro"/>
</dbReference>
<sequence>MSMQPHVHMLKREKIIQPGQLLFMSRVKETFFFPIHAHDFIEITYCAEGSGFHYINEEIIPVKRGDLFVLPIGNRHIFRPASASKDATLIVYNCVFPHELLFDLGPLLALDPAFSRTLHSGSSQVPVWSHYYDKNGEIYKMLERMYIEYNVRNIGYLTMLRGLFVQLMSTLQRCLFSTLLPEEEKNHELVALDEILNYIKQNCSQSLSLSDLSTRSGLSISQFQRMFKKGVGRTFVQYLQNCRIESCCQMLQTSDYTIEYIAYACGYQDMKFFHKLFKDHTGVTPKQYRNGQSNQLAGTP</sequence>
<dbReference type="InterPro" id="IPR018060">
    <property type="entry name" value="HTH_AraC"/>
</dbReference>